<proteinExistence type="predicted"/>
<dbReference type="OrthoDB" id="3180714at2759"/>
<dbReference type="Gene3D" id="2.170.270.10">
    <property type="entry name" value="SET domain"/>
    <property type="match status" value="1"/>
</dbReference>
<evidence type="ECO:0000259" key="2">
    <source>
        <dbReference type="PROSITE" id="PS50280"/>
    </source>
</evidence>
<dbReference type="PANTHER" id="PTHR47332:SF4">
    <property type="entry name" value="SET DOMAIN-CONTAINING PROTEIN 5"/>
    <property type="match status" value="1"/>
</dbReference>
<dbReference type="PANTHER" id="PTHR47332">
    <property type="entry name" value="SET DOMAIN-CONTAINING PROTEIN 5"/>
    <property type="match status" value="1"/>
</dbReference>
<dbReference type="InterPro" id="IPR053185">
    <property type="entry name" value="SET_domain_protein"/>
</dbReference>
<name>A0A0A2VX39_BEABA</name>
<protein>
    <recommendedName>
        <fullName evidence="2">SET domain-containing protein</fullName>
    </recommendedName>
</protein>
<feature type="region of interest" description="Disordered" evidence="1">
    <location>
        <begin position="133"/>
        <end position="152"/>
    </location>
</feature>
<evidence type="ECO:0000313" key="4">
    <source>
        <dbReference type="Proteomes" id="UP000030106"/>
    </source>
</evidence>
<dbReference type="AlphaFoldDB" id="A0A0A2VX39"/>
<dbReference type="InterPro" id="IPR046341">
    <property type="entry name" value="SET_dom_sf"/>
</dbReference>
<dbReference type="Pfam" id="PF00856">
    <property type="entry name" value="SET"/>
    <property type="match status" value="1"/>
</dbReference>
<evidence type="ECO:0000256" key="1">
    <source>
        <dbReference type="SAM" id="MobiDB-lite"/>
    </source>
</evidence>
<organism evidence="3 4">
    <name type="scientific">Beauveria bassiana D1-5</name>
    <dbReference type="NCBI Taxonomy" id="1245745"/>
    <lineage>
        <taxon>Eukaryota</taxon>
        <taxon>Fungi</taxon>
        <taxon>Dikarya</taxon>
        <taxon>Ascomycota</taxon>
        <taxon>Pezizomycotina</taxon>
        <taxon>Sordariomycetes</taxon>
        <taxon>Hypocreomycetidae</taxon>
        <taxon>Hypocreales</taxon>
        <taxon>Cordycipitaceae</taxon>
        <taxon>Beauveria</taxon>
    </lineage>
</organism>
<feature type="domain" description="SET" evidence="2">
    <location>
        <begin position="147"/>
        <end position="287"/>
    </location>
</feature>
<sequence>MREEVLVGDGAVTRATTTRQEIAATMEGDECGLVCRLQQAQTESPKTIQEATIISNIDASTPSLVPVDTPPPSAVTDPPDVPLLLSSSPGYTDPPLFTFPTPLPSPSSSSSSSFLQYPISTTDANFSLLTPTTTTTTTTSASSSSVEPFAVRPSPTGGMGAFATRALLPNEIILEEMPLFTSTRGDSIFKAFDRASRKKQKEAMKLHASSHFKPGTPHLQAIWDTNSFATSPSEGGLFPLAARFNHACEPANNVHYAYDAARRRMQFWVAPEGGGVAEGQELTICYGRGKTPDLLYRWYGFRCGCGACEGVSEQEMDSFEEELWA</sequence>
<evidence type="ECO:0000313" key="3">
    <source>
        <dbReference type="EMBL" id="KGQ10952.1"/>
    </source>
</evidence>
<gene>
    <name evidence="3" type="ORF">BBAD15_g3702</name>
</gene>
<dbReference type="HOGENOM" id="CLU_074137_0_0_1"/>
<accession>A0A0A2VX39</accession>
<dbReference type="InterPro" id="IPR001214">
    <property type="entry name" value="SET_dom"/>
</dbReference>
<dbReference type="EMBL" id="ANFO01000258">
    <property type="protein sequence ID" value="KGQ10952.1"/>
    <property type="molecule type" value="Genomic_DNA"/>
</dbReference>
<feature type="compositionally biased region" description="Low complexity" evidence="1">
    <location>
        <begin position="133"/>
        <end position="145"/>
    </location>
</feature>
<dbReference type="CDD" id="cd20071">
    <property type="entry name" value="SET_SMYD"/>
    <property type="match status" value="1"/>
</dbReference>
<dbReference type="PROSITE" id="PS50280">
    <property type="entry name" value="SET"/>
    <property type="match status" value="1"/>
</dbReference>
<reference evidence="3 4" key="1">
    <citation type="submission" date="2012-10" db="EMBL/GenBank/DDBJ databases">
        <title>Genome sequencing and analysis of entomopathogenic fungi Beauveria bassiana D1-5.</title>
        <authorList>
            <person name="Li Q."/>
            <person name="Wang L."/>
            <person name="Zhang Z."/>
            <person name="Wang Q."/>
            <person name="Ren J."/>
            <person name="Wang M."/>
            <person name="Xu W."/>
            <person name="Wang J."/>
            <person name="Lu Y."/>
            <person name="Du Q."/>
            <person name="Sun Z."/>
        </authorList>
    </citation>
    <scope>NUCLEOTIDE SEQUENCE [LARGE SCALE GENOMIC DNA]</scope>
    <source>
        <strain evidence="3 4">D1-5</strain>
    </source>
</reference>
<dbReference type="SUPFAM" id="SSF82199">
    <property type="entry name" value="SET domain"/>
    <property type="match status" value="1"/>
</dbReference>
<comment type="caution">
    <text evidence="3">The sequence shown here is derived from an EMBL/GenBank/DDBJ whole genome shotgun (WGS) entry which is preliminary data.</text>
</comment>
<dbReference type="Proteomes" id="UP000030106">
    <property type="component" value="Unassembled WGS sequence"/>
</dbReference>
<dbReference type="STRING" id="1245745.A0A0A2VX39"/>